<feature type="domain" description="WxL" evidence="2">
    <location>
        <begin position="774"/>
        <end position="906"/>
    </location>
</feature>
<dbReference type="InterPro" id="IPR012332">
    <property type="entry name" value="Autotransporter_pectin_lyase_C"/>
</dbReference>
<feature type="chain" id="PRO_5037664353" description="WxL domain-containing protein" evidence="1">
    <location>
        <begin position="26"/>
        <end position="909"/>
    </location>
</feature>
<evidence type="ECO:0000259" key="2">
    <source>
        <dbReference type="Pfam" id="PF13731"/>
    </source>
</evidence>
<dbReference type="Pfam" id="PF13731">
    <property type="entry name" value="WxL"/>
    <property type="match status" value="1"/>
</dbReference>
<evidence type="ECO:0000313" key="4">
    <source>
        <dbReference type="Proteomes" id="UP000650485"/>
    </source>
</evidence>
<comment type="caution">
    <text evidence="3">The sequence shown here is derived from an EMBL/GenBank/DDBJ whole genome shotgun (WGS) entry which is preliminary data.</text>
</comment>
<keyword evidence="1" id="KW-0732">Signal</keyword>
<dbReference type="InterPro" id="IPR027994">
    <property type="entry name" value="WxL_dom"/>
</dbReference>
<accession>A0A923NIY4</accession>
<proteinExistence type="predicted"/>
<dbReference type="Gene3D" id="2.160.20.20">
    <property type="match status" value="1"/>
</dbReference>
<reference evidence="3" key="1">
    <citation type="submission" date="2020-08" db="EMBL/GenBank/DDBJ databases">
        <title>Complete genome sequence of Weissella confusa strain FS54 provides insights into metabolic potential.</title>
        <authorList>
            <person name="Fhoula I."/>
            <person name="Najjari A."/>
            <person name="Lekired A."/>
            <person name="Bessrour-Aouam N."/>
            <person name="Jaballah S."/>
            <person name="Klibi N."/>
            <person name="Ouzari H.-I."/>
        </authorList>
    </citation>
    <scope>NUCLEOTIDE SEQUENCE</scope>
    <source>
        <strain evidence="3">FS54</strain>
    </source>
</reference>
<gene>
    <name evidence="3" type="ORF">H7R52_15715</name>
</gene>
<dbReference type="EMBL" id="JACSZT010000020">
    <property type="protein sequence ID" value="MBC6499573.1"/>
    <property type="molecule type" value="Genomic_DNA"/>
</dbReference>
<dbReference type="Proteomes" id="UP000650485">
    <property type="component" value="Unassembled WGS sequence"/>
</dbReference>
<feature type="signal peptide" evidence="1">
    <location>
        <begin position="1"/>
        <end position="25"/>
    </location>
</feature>
<dbReference type="RefSeq" id="WP_195766027.1">
    <property type="nucleotide sequence ID" value="NZ_JACACM010000001.1"/>
</dbReference>
<evidence type="ECO:0000313" key="3">
    <source>
        <dbReference type="EMBL" id="MBC6499573.1"/>
    </source>
</evidence>
<sequence length="909" mass="96156">MIKKCLLLLGTVFSVLFVGQIQANAAEATVSNWSELSDATANADVDVIKVSADLTATKSITISSQKTIDFQQHTITFGRYDFNIESGANLQLANFVFTGNGGNYLVSGRNSGDVTFAGTVTSSDSNAAGLVSLPSGSVKFDGVQMTYDNGTNSSVSVKAKNFTITNQSVVNSEAEKFFGTSVADSTVTINGGSKVTTNSNKGTTGDLRGQAWDITGRADFTVDGAGTELAVAGNEKQRADNGGIFLVQADNSSINVLNGATMTVHSKYTSAVLLQSRGGVVNVSDYSTLNLVQDGDNNYTLGATLRFRLRGQMTFNIQNHAKIDIDKKSGSAAAVRMYESGNTINVKDGSDFIVHNGGNGRASSRGSSNNAAIQFEGNDSAFNLTGEDSNVSLTADYGAGIAAGSHNVSIDAGANTFFVIRGNTSTGGVFDATDTIAMKMGTMKYFDFTNYGDGSVFAGGTRSTFTAETTNLSMWRSGSNLDGNADRAWQNVSYSLSGSSLNSLDSTSDTNMAQNYGKTSDYSKMNGNNQKPIIQKIFVPTNADKRVYVRAVTPQGKGEEPRGAIDDEVTAMIGIYDQSGNELARSSATSKALADMYGSQQSGLIAFDAPDKDFLKTGWVVKVLSGERTGQPDATATIEAPDVTVQSVVPPNPAKMAKTDLGTKDQRISGKATGANLIVHLLLNGQDTGIRATADASGEFTIDLPTGLQIGDQVQILLQDRDGETVGVLNPPTTNSTVGNIEPTTDMAYHDATFKAGTILSVTHAGELVWQNQFTKIDFGQHALKSGNMLFAAAQNTSEQMTVSDTRGPGGNWRVTAKVTKEMTSEDGRDTLENELVLKRGAAMQPLGKDDTILLTHKTTTDNDTVQVNKGWNQTDVGLFLNVPSTKHPVAGKYTGEISWSLQDVPGNN</sequence>
<dbReference type="AlphaFoldDB" id="A0A923NIY4"/>
<evidence type="ECO:0000256" key="1">
    <source>
        <dbReference type="SAM" id="SignalP"/>
    </source>
</evidence>
<organism evidence="3 4">
    <name type="scientific">Weissella confusa</name>
    <name type="common">Lactobacillus confusus</name>
    <dbReference type="NCBI Taxonomy" id="1583"/>
    <lineage>
        <taxon>Bacteria</taxon>
        <taxon>Bacillati</taxon>
        <taxon>Bacillota</taxon>
        <taxon>Bacilli</taxon>
        <taxon>Lactobacillales</taxon>
        <taxon>Lactobacillaceae</taxon>
        <taxon>Weissella</taxon>
    </lineage>
</organism>
<name>A0A923NIY4_WEICO</name>
<protein>
    <recommendedName>
        <fullName evidence="2">WxL domain-containing protein</fullName>
    </recommendedName>
</protein>